<evidence type="ECO:0000256" key="3">
    <source>
        <dbReference type="ARBA" id="ARBA00022679"/>
    </source>
</evidence>
<comment type="pathway">
    <text evidence="12">Carbohydrate degradation; glycolysis; D-glyceraldehyde 3-phosphate and glycerone phosphate from D-glucose: step 3/4.</text>
</comment>
<dbReference type="EMBL" id="FR695874">
    <property type="protein sequence ID" value="CBX30041.1"/>
    <property type="molecule type" value="Genomic_DNA"/>
</dbReference>
<keyword evidence="5 12" id="KW-0547">Nucleotide-binding</keyword>
<evidence type="ECO:0000256" key="6">
    <source>
        <dbReference type="ARBA" id="ARBA00022777"/>
    </source>
</evidence>
<comment type="cofactor">
    <cofactor evidence="1 12">
        <name>Mg(2+)</name>
        <dbReference type="ChEBI" id="CHEBI:18420"/>
    </cofactor>
</comment>
<evidence type="ECO:0000256" key="2">
    <source>
        <dbReference type="ARBA" id="ARBA00003138"/>
    </source>
</evidence>
<dbReference type="InterPro" id="IPR050929">
    <property type="entry name" value="PFKA"/>
</dbReference>
<gene>
    <name evidence="12" type="primary">pfkA</name>
    <name evidence="14" type="ORF">N47_D28500</name>
</gene>
<comment type="function">
    <text evidence="12">Catalyzes the phosphorylation of D-fructose 6-phosphate to fructose 1,6-bisphosphate by ATP, the first committing step of glycolysis.</text>
</comment>
<feature type="binding site" evidence="12">
    <location>
        <begin position="365"/>
        <end position="368"/>
    </location>
    <ligand>
        <name>substrate</name>
    </ligand>
</feature>
<dbReference type="NCBIfam" id="NF005301">
    <property type="entry name" value="PRK06830.1"/>
    <property type="match status" value="1"/>
</dbReference>
<dbReference type="GO" id="GO:0046872">
    <property type="term" value="F:metal ion binding"/>
    <property type="evidence" value="ECO:0007669"/>
    <property type="project" value="UniProtKB-KW"/>
</dbReference>
<dbReference type="GO" id="GO:0047334">
    <property type="term" value="F:diphosphate-fructose-6-phosphate 1-phosphotransferase activity"/>
    <property type="evidence" value="ECO:0007669"/>
    <property type="project" value="UniProtKB-EC"/>
</dbReference>
<dbReference type="EC" id="2.7.1.11" evidence="12"/>
<feature type="binding site" evidence="12">
    <location>
        <begin position="256"/>
        <end position="258"/>
    </location>
    <ligand>
        <name>substrate</name>
    </ligand>
</feature>
<comment type="subunit">
    <text evidence="12">Homodimer.</text>
</comment>
<dbReference type="InterPro" id="IPR022953">
    <property type="entry name" value="ATP_PFK"/>
</dbReference>
<dbReference type="GO" id="GO:0005737">
    <property type="term" value="C:cytoplasm"/>
    <property type="evidence" value="ECO:0007669"/>
    <property type="project" value="UniProtKB-SubCell"/>
</dbReference>
<evidence type="ECO:0000256" key="7">
    <source>
        <dbReference type="ARBA" id="ARBA00022840"/>
    </source>
</evidence>
<evidence type="ECO:0000259" key="13">
    <source>
        <dbReference type="Pfam" id="PF00365"/>
    </source>
</evidence>
<comment type="function">
    <text evidence="2">Catalyzes the phosphorylation of D-fructose 6-phosphate, the first committing step of glycolysis. Uses inorganic phosphate (PPi) as phosphoryl donor instead of ATP like common ATP-dependent phosphofructokinases (ATP-PFKs), which renders the reaction reversible, and can thus function both in glycolysis and gluconeogenesis. Consistently, PPi-PFK can replace the enzymes of both the forward (ATP-PFK) and reverse (fructose-bisphosphatase (FBPase)) reactions.</text>
</comment>
<dbReference type="GO" id="GO:0005524">
    <property type="term" value="F:ATP binding"/>
    <property type="evidence" value="ECO:0007669"/>
    <property type="project" value="UniProtKB-KW"/>
</dbReference>
<feature type="binding site" evidence="12">
    <location>
        <position position="183"/>
    </location>
    <ligand>
        <name>Mg(2+)</name>
        <dbReference type="ChEBI" id="CHEBI:18420"/>
        <note>catalytic</note>
    </ligand>
</feature>
<feature type="active site" description="Proton acceptor" evidence="12">
    <location>
        <position position="213"/>
    </location>
</feature>
<evidence type="ECO:0000256" key="9">
    <source>
        <dbReference type="ARBA" id="ARBA00023152"/>
    </source>
</evidence>
<dbReference type="GO" id="GO:0003872">
    <property type="term" value="F:6-phosphofructokinase activity"/>
    <property type="evidence" value="ECO:0007669"/>
    <property type="project" value="UniProtKB-UniRule"/>
</dbReference>
<accession>E1YIJ4</accession>
<organism evidence="14">
    <name type="scientific">uncultured Desulfobacterium sp</name>
    <dbReference type="NCBI Taxonomy" id="201089"/>
    <lineage>
        <taxon>Bacteria</taxon>
        <taxon>Pseudomonadati</taxon>
        <taxon>Thermodesulfobacteriota</taxon>
        <taxon>Desulfobacteria</taxon>
        <taxon>Desulfobacterales</taxon>
        <taxon>Desulfobacteriaceae</taxon>
        <taxon>Desulfobacterium</taxon>
        <taxon>environmental samples</taxon>
    </lineage>
</organism>
<feature type="binding site" evidence="12">
    <location>
        <position position="91"/>
    </location>
    <ligand>
        <name>ATP</name>
        <dbReference type="ChEBI" id="CHEBI:30616"/>
    </ligand>
</feature>
<dbReference type="PRINTS" id="PR00476">
    <property type="entry name" value="PHFRCTKINASE"/>
</dbReference>
<dbReference type="FunFam" id="3.40.50.450:FF:000002">
    <property type="entry name" value="ATP-dependent 6-phosphofructokinase"/>
    <property type="match status" value="1"/>
</dbReference>
<comment type="similarity">
    <text evidence="12">Belongs to the phosphofructokinase type A (PFKA) family. PPi-dependent PFK group II subfamily. Atypical ATP-dependent clade 'X' sub-subfamily.</text>
</comment>
<evidence type="ECO:0000256" key="1">
    <source>
        <dbReference type="ARBA" id="ARBA00001946"/>
    </source>
</evidence>
<feature type="domain" description="Phosphofructokinase" evidence="13">
    <location>
        <begin position="84"/>
        <end position="390"/>
    </location>
</feature>
<feature type="binding site" evidence="12">
    <location>
        <position position="312"/>
    </location>
    <ligand>
        <name>substrate</name>
    </ligand>
</feature>
<keyword evidence="6 12" id="KW-0418">Kinase</keyword>
<name>E1YIJ4_9BACT</name>
<keyword evidence="9 12" id="KW-0324">Glycolysis</keyword>
<evidence type="ECO:0000256" key="4">
    <source>
        <dbReference type="ARBA" id="ARBA00022723"/>
    </source>
</evidence>
<evidence type="ECO:0000256" key="5">
    <source>
        <dbReference type="ARBA" id="ARBA00022741"/>
    </source>
</evidence>
<comment type="subcellular location">
    <subcellularLocation>
        <location evidence="12">Cytoplasm</location>
    </subcellularLocation>
</comment>
<dbReference type="Gene3D" id="3.40.50.450">
    <property type="match status" value="1"/>
</dbReference>
<dbReference type="PANTHER" id="PTHR45770">
    <property type="entry name" value="ATP-DEPENDENT 6-PHOSPHOFRUCTOKINASE 1"/>
    <property type="match status" value="1"/>
</dbReference>
<keyword evidence="7 12" id="KW-0067">ATP-binding</keyword>
<evidence type="ECO:0000256" key="12">
    <source>
        <dbReference type="HAMAP-Rule" id="MF_01981"/>
    </source>
</evidence>
<dbReference type="GO" id="GO:0006002">
    <property type="term" value="P:fructose 6-phosphate metabolic process"/>
    <property type="evidence" value="ECO:0007669"/>
    <property type="project" value="InterPro"/>
</dbReference>
<dbReference type="HAMAP" id="MF_01981">
    <property type="entry name" value="Phosphofructokinase_II_X"/>
    <property type="match status" value="1"/>
</dbReference>
<proteinExistence type="inferred from homology"/>
<feature type="binding site" evidence="12">
    <location>
        <begin position="182"/>
        <end position="185"/>
    </location>
    <ligand>
        <name>ATP</name>
        <dbReference type="ChEBI" id="CHEBI:30616"/>
    </ligand>
</feature>
<keyword evidence="4 12" id="KW-0479">Metal-binding</keyword>
<feature type="binding site" evidence="12">
    <location>
        <begin position="211"/>
        <end position="213"/>
    </location>
    <ligand>
        <name>substrate</name>
    </ligand>
</feature>
<sequence length="451" mass="49565">MDNSSYFEIDTTISAIGEAKIPAPVHYKENGQVKQTFISDKDKVLIDVNPYRITKMVKEGKKLPSFEMAGPRELIYFDPSKLRCALVTCGGLCPGLNDIIRSIVLELYHRYGVRNIYGIRYGLQGFIPKYGHDIMELKPDTILHILEIGGSILGSSRGPQPIDEIVDSLERMGIGALFMIGGDGTLKAAIKIADAISERGLKISVVGVPKTIDNDIYMVSRSFGFDTAVDVATLAIKSAHNESSSFLNGIGLIKLMGRYSGFIAATSVLAQQDVNFVLIPEIDFEIDGHNGLLASLEKRLKERKHAVIVVAEGAGQKFVQSDEKEVDASGNIKLNDFALFLKDSILNYFESKHIEISLKYIDPSYIIRSLPANANDHVFCSFLGRDAVHAAMAGKTKLLVGSWSNNFVHIPMIESAKKRKQVNPHGKLWQSVLEATGQGSLKNSQFDKTGD</sequence>
<dbReference type="PIRSF" id="PIRSF000534">
    <property type="entry name" value="PPi_PFK_TP0108"/>
    <property type="match status" value="1"/>
</dbReference>
<reference evidence="14" key="1">
    <citation type="journal article" date="2011" name="Environ. Microbiol.">
        <title>Genomic insights into the metabolic potential of the polycyclic aromatic hydrocarbon degrading sulfate-reducing Deltaproteobacterium N47.</title>
        <authorList>
            <person name="Bergmann F."/>
            <person name="Selesi D."/>
            <person name="Weinmaier T."/>
            <person name="Tischler P."/>
            <person name="Rattei T."/>
            <person name="Meckenstock R.U."/>
        </authorList>
    </citation>
    <scope>NUCLEOTIDE SEQUENCE</scope>
</reference>
<dbReference type="InterPro" id="IPR035966">
    <property type="entry name" value="PKF_sf"/>
</dbReference>
<dbReference type="Pfam" id="PF00365">
    <property type="entry name" value="PFK"/>
    <property type="match status" value="1"/>
</dbReference>
<dbReference type="InterPro" id="IPR012004">
    <property type="entry name" value="PyroP-dep_PFK_TP0108"/>
</dbReference>
<dbReference type="UniPathway" id="UPA00109">
    <property type="reaction ID" value="UER00182"/>
</dbReference>
<feature type="binding site" evidence="12">
    <location>
        <begin position="157"/>
        <end position="158"/>
    </location>
    <ligand>
        <name>ATP</name>
        <dbReference type="ChEBI" id="CHEBI:30616"/>
    </ligand>
</feature>
<dbReference type="AlphaFoldDB" id="E1YIJ4"/>
<keyword evidence="8 12" id="KW-0460">Magnesium</keyword>
<evidence type="ECO:0000313" key="14">
    <source>
        <dbReference type="EMBL" id="CBX30041.1"/>
    </source>
</evidence>
<dbReference type="SUPFAM" id="SSF53784">
    <property type="entry name" value="Phosphofructokinase"/>
    <property type="match status" value="1"/>
</dbReference>
<keyword evidence="12" id="KW-0963">Cytoplasm</keyword>
<protein>
    <recommendedName>
        <fullName evidence="12">ATP-dependent 6-phosphofructokinase</fullName>
        <shortName evidence="12">ATP-PFK</shortName>
        <shortName evidence="12">Phosphofructokinase</shortName>
        <ecNumber evidence="12">2.7.1.11</ecNumber>
    </recommendedName>
    <alternativeName>
        <fullName evidence="12">Phosphohexokinase</fullName>
    </alternativeName>
</protein>
<comment type="catalytic activity">
    <reaction evidence="10 12">
        <text>beta-D-fructose 6-phosphate + ATP = beta-D-fructose 1,6-bisphosphate + ADP + H(+)</text>
        <dbReference type="Rhea" id="RHEA:16109"/>
        <dbReference type="ChEBI" id="CHEBI:15378"/>
        <dbReference type="ChEBI" id="CHEBI:30616"/>
        <dbReference type="ChEBI" id="CHEBI:32966"/>
        <dbReference type="ChEBI" id="CHEBI:57634"/>
        <dbReference type="ChEBI" id="CHEBI:456216"/>
        <dbReference type="EC" id="2.7.1.11"/>
    </reaction>
</comment>
<evidence type="ECO:0000256" key="8">
    <source>
        <dbReference type="ARBA" id="ARBA00022842"/>
    </source>
</evidence>
<evidence type="ECO:0000256" key="11">
    <source>
        <dbReference type="ARBA" id="ARBA00048072"/>
    </source>
</evidence>
<dbReference type="InterPro" id="IPR000023">
    <property type="entry name" value="Phosphofructokinase_dom"/>
</dbReference>
<comment type="catalytic activity">
    <reaction evidence="11">
        <text>beta-D-fructose 6-phosphate + diphosphate = beta-D-fructose 1,6-bisphosphate + phosphate + H(+)</text>
        <dbReference type="Rhea" id="RHEA:13613"/>
        <dbReference type="ChEBI" id="CHEBI:15378"/>
        <dbReference type="ChEBI" id="CHEBI:32966"/>
        <dbReference type="ChEBI" id="CHEBI:33019"/>
        <dbReference type="ChEBI" id="CHEBI:43474"/>
        <dbReference type="ChEBI" id="CHEBI:57634"/>
        <dbReference type="EC" id="2.7.1.90"/>
    </reaction>
</comment>
<feature type="site" description="Important for substrate specificity; cannot use PPi as phosphoryl donor" evidence="12">
    <location>
        <position position="184"/>
    </location>
</feature>
<evidence type="ECO:0000256" key="10">
    <source>
        <dbReference type="ARBA" id="ARBA00048070"/>
    </source>
</evidence>
<keyword evidence="3 12" id="KW-0808">Transferase</keyword>